<dbReference type="InterPro" id="IPR046335">
    <property type="entry name" value="LacI/GalR-like_sensor"/>
</dbReference>
<keyword evidence="1" id="KW-0805">Transcription regulation</keyword>
<evidence type="ECO:0000256" key="1">
    <source>
        <dbReference type="ARBA" id="ARBA00023015"/>
    </source>
</evidence>
<accession>A0A1M7YF14</accession>
<dbReference type="Gene3D" id="3.40.50.2300">
    <property type="match status" value="2"/>
</dbReference>
<feature type="domain" description="HTH lacI-type" evidence="4">
    <location>
        <begin position="2"/>
        <end position="58"/>
    </location>
</feature>
<dbReference type="Gene3D" id="1.10.260.40">
    <property type="entry name" value="lambda repressor-like DNA-binding domains"/>
    <property type="match status" value="1"/>
</dbReference>
<evidence type="ECO:0000313" key="6">
    <source>
        <dbReference type="Proteomes" id="UP000184612"/>
    </source>
</evidence>
<dbReference type="CDD" id="cd01392">
    <property type="entry name" value="HTH_LacI"/>
    <property type="match status" value="1"/>
</dbReference>
<keyword evidence="2" id="KW-0238">DNA-binding</keyword>
<dbReference type="SUPFAM" id="SSF53822">
    <property type="entry name" value="Periplasmic binding protein-like I"/>
    <property type="match status" value="1"/>
</dbReference>
<dbReference type="GO" id="GO:0000976">
    <property type="term" value="F:transcription cis-regulatory region binding"/>
    <property type="evidence" value="ECO:0007669"/>
    <property type="project" value="TreeGrafter"/>
</dbReference>
<evidence type="ECO:0000259" key="4">
    <source>
        <dbReference type="PROSITE" id="PS50932"/>
    </source>
</evidence>
<dbReference type="AlphaFoldDB" id="A0A1M7YF14"/>
<dbReference type="InterPro" id="IPR028082">
    <property type="entry name" value="Peripla_BP_I"/>
</dbReference>
<dbReference type="GO" id="GO:0003700">
    <property type="term" value="F:DNA-binding transcription factor activity"/>
    <property type="evidence" value="ECO:0007669"/>
    <property type="project" value="TreeGrafter"/>
</dbReference>
<dbReference type="SUPFAM" id="SSF47413">
    <property type="entry name" value="lambda repressor-like DNA-binding domains"/>
    <property type="match status" value="1"/>
</dbReference>
<dbReference type="PANTHER" id="PTHR30146">
    <property type="entry name" value="LACI-RELATED TRANSCRIPTIONAL REPRESSOR"/>
    <property type="match status" value="1"/>
</dbReference>
<dbReference type="PROSITE" id="PS50932">
    <property type="entry name" value="HTH_LACI_2"/>
    <property type="match status" value="1"/>
</dbReference>
<dbReference type="Pfam" id="PF00356">
    <property type="entry name" value="LacI"/>
    <property type="match status" value="1"/>
</dbReference>
<dbReference type="PROSITE" id="PS00356">
    <property type="entry name" value="HTH_LACI_1"/>
    <property type="match status" value="1"/>
</dbReference>
<gene>
    <name evidence="5" type="ORF">SAMN02745217_03044</name>
</gene>
<dbReference type="CDD" id="cd01544">
    <property type="entry name" value="PBP1_GalR"/>
    <property type="match status" value="1"/>
</dbReference>
<dbReference type="STRING" id="1121345.SAMN02745217_03044"/>
<proteinExistence type="predicted"/>
<dbReference type="Pfam" id="PF13377">
    <property type="entry name" value="Peripla_BP_3"/>
    <property type="match status" value="1"/>
</dbReference>
<reference evidence="5 6" key="1">
    <citation type="submission" date="2016-12" db="EMBL/GenBank/DDBJ databases">
        <authorList>
            <person name="Song W.-J."/>
            <person name="Kurnit D.M."/>
        </authorList>
    </citation>
    <scope>NUCLEOTIDE SEQUENCE [LARGE SCALE GENOMIC DNA]</scope>
    <source>
        <strain evidence="5 6">DSM 12503</strain>
    </source>
</reference>
<organism evidence="5 6">
    <name type="scientific">Anaerocolumna xylanovorans DSM 12503</name>
    <dbReference type="NCBI Taxonomy" id="1121345"/>
    <lineage>
        <taxon>Bacteria</taxon>
        <taxon>Bacillati</taxon>
        <taxon>Bacillota</taxon>
        <taxon>Clostridia</taxon>
        <taxon>Lachnospirales</taxon>
        <taxon>Lachnospiraceae</taxon>
        <taxon>Anaerocolumna</taxon>
    </lineage>
</organism>
<dbReference type="InterPro" id="IPR000843">
    <property type="entry name" value="HTH_LacI"/>
</dbReference>
<dbReference type="Proteomes" id="UP000184612">
    <property type="component" value="Unassembled WGS sequence"/>
</dbReference>
<keyword evidence="6" id="KW-1185">Reference proteome</keyword>
<evidence type="ECO:0000313" key="5">
    <source>
        <dbReference type="EMBL" id="SHO51171.1"/>
    </source>
</evidence>
<dbReference type="PRINTS" id="PR00036">
    <property type="entry name" value="HTHLACI"/>
</dbReference>
<dbReference type="OrthoDB" id="43195at2"/>
<keyword evidence="3" id="KW-0804">Transcription</keyword>
<dbReference type="EMBL" id="FRFD01000009">
    <property type="protein sequence ID" value="SHO51171.1"/>
    <property type="molecule type" value="Genomic_DNA"/>
</dbReference>
<dbReference type="InterPro" id="IPR010982">
    <property type="entry name" value="Lambda_DNA-bd_dom_sf"/>
</dbReference>
<protein>
    <submittedName>
        <fullName evidence="5">Transcriptional regulator, LacI family</fullName>
    </submittedName>
</protein>
<dbReference type="SMART" id="SM00354">
    <property type="entry name" value="HTH_LACI"/>
    <property type="match status" value="1"/>
</dbReference>
<dbReference type="RefSeq" id="WP_073589711.1">
    <property type="nucleotide sequence ID" value="NZ_FRFD01000009.1"/>
</dbReference>
<sequence length="332" mass="37949">MATIKDIAEKAGVSISTVSRVLNYDETLNVPDETKQKVFEAAEELDYIVKEKKKRKKKLNIGVYYSYSIEEELADTYYLYVRVAIEKEIASKNQKRRTVTAEDTEESLKNVDGIICLGTFNRQMVKKIEGFHKPVVFVDSSPDESKFDSVVINFERATRKVLDYLSGMQHRKIAFIGGHETDAQGNSVDDIRKRLYERYMKELGLYREEYVKIGEYNPKFGYTLLKELLALTEPPTAVFVANDSLAVGCYKAANELGLKVPEDISIVGFNDLATTKYMVPPLTTVRLYMEFMGETAVSLMMERIETEREICKMVTIPTKLIERESCKPPREA</sequence>
<dbReference type="PANTHER" id="PTHR30146:SF149">
    <property type="entry name" value="HTH-TYPE TRANSCRIPTIONAL REGULATOR EBGR"/>
    <property type="match status" value="1"/>
</dbReference>
<name>A0A1M7YF14_9FIRM</name>
<evidence type="ECO:0000256" key="2">
    <source>
        <dbReference type="ARBA" id="ARBA00023125"/>
    </source>
</evidence>
<evidence type="ECO:0000256" key="3">
    <source>
        <dbReference type="ARBA" id="ARBA00023163"/>
    </source>
</evidence>